<feature type="domain" description="GCK" evidence="3">
    <location>
        <begin position="37"/>
        <end position="107"/>
    </location>
</feature>
<reference evidence="4 5" key="1">
    <citation type="journal article" date="2018" name="Front. Plant Sci.">
        <title>Red Clover (Trifolium pratense) and Zigzag Clover (T. medium) - A Picture of Genomic Similarities and Differences.</title>
        <authorList>
            <person name="Dluhosova J."/>
            <person name="Istvanek J."/>
            <person name="Nedelnik J."/>
            <person name="Repkova J."/>
        </authorList>
    </citation>
    <scope>NUCLEOTIDE SEQUENCE [LARGE SCALE GENOMIC DNA]</scope>
    <source>
        <strain evidence="5">cv. 10/8</strain>
        <tissue evidence="4">Leaf</tissue>
    </source>
</reference>
<dbReference type="SMART" id="SM01227">
    <property type="entry name" value="GCK"/>
    <property type="match status" value="1"/>
</dbReference>
<dbReference type="Pfam" id="PF07802">
    <property type="entry name" value="GCK"/>
    <property type="match status" value="1"/>
</dbReference>
<dbReference type="InterPro" id="IPR012891">
    <property type="entry name" value="GCK_dom"/>
</dbReference>
<accession>A0A392PAU9</accession>
<dbReference type="EMBL" id="LXQA010072030">
    <property type="protein sequence ID" value="MCI09271.1"/>
    <property type="molecule type" value="Genomic_DNA"/>
</dbReference>
<dbReference type="AlphaFoldDB" id="A0A392PAU9"/>
<evidence type="ECO:0000259" key="3">
    <source>
        <dbReference type="SMART" id="SM01227"/>
    </source>
</evidence>
<proteinExistence type="predicted"/>
<feature type="region of interest" description="Disordered" evidence="2">
    <location>
        <begin position="109"/>
        <end position="130"/>
    </location>
</feature>
<evidence type="ECO:0000313" key="4">
    <source>
        <dbReference type="EMBL" id="MCI09271.1"/>
    </source>
</evidence>
<evidence type="ECO:0000313" key="5">
    <source>
        <dbReference type="Proteomes" id="UP000265520"/>
    </source>
</evidence>
<feature type="region of interest" description="Disordered" evidence="2">
    <location>
        <begin position="1"/>
        <end position="34"/>
    </location>
</feature>
<dbReference type="PANTHER" id="PTHR34357:SF2">
    <property type="entry name" value="F26F24.3-RELATED"/>
    <property type="match status" value="1"/>
</dbReference>
<dbReference type="Proteomes" id="UP000265520">
    <property type="component" value="Unassembled WGS sequence"/>
</dbReference>
<name>A0A392PAU9_9FABA</name>
<feature type="coiled-coil region" evidence="1">
    <location>
        <begin position="54"/>
        <end position="81"/>
    </location>
</feature>
<evidence type="ECO:0000256" key="2">
    <source>
        <dbReference type="SAM" id="MobiDB-lite"/>
    </source>
</evidence>
<dbReference type="PANTHER" id="PTHR34357">
    <property type="entry name" value="F7A19.14 PROTEIN-RELATED"/>
    <property type="match status" value="1"/>
</dbReference>
<organism evidence="4 5">
    <name type="scientific">Trifolium medium</name>
    <dbReference type="NCBI Taxonomy" id="97028"/>
    <lineage>
        <taxon>Eukaryota</taxon>
        <taxon>Viridiplantae</taxon>
        <taxon>Streptophyta</taxon>
        <taxon>Embryophyta</taxon>
        <taxon>Tracheophyta</taxon>
        <taxon>Spermatophyta</taxon>
        <taxon>Magnoliopsida</taxon>
        <taxon>eudicotyledons</taxon>
        <taxon>Gunneridae</taxon>
        <taxon>Pentapetalae</taxon>
        <taxon>rosids</taxon>
        <taxon>fabids</taxon>
        <taxon>Fabales</taxon>
        <taxon>Fabaceae</taxon>
        <taxon>Papilionoideae</taxon>
        <taxon>50 kb inversion clade</taxon>
        <taxon>NPAAA clade</taxon>
        <taxon>Hologalegina</taxon>
        <taxon>IRL clade</taxon>
        <taxon>Trifolieae</taxon>
        <taxon>Trifolium</taxon>
    </lineage>
</organism>
<feature type="compositionally biased region" description="Polar residues" evidence="2">
    <location>
        <begin position="114"/>
        <end position="130"/>
    </location>
</feature>
<keyword evidence="5" id="KW-1185">Reference proteome</keyword>
<sequence length="130" mass="14729">MPPKQAEKEQSIAEAANLSPEQSAPEAPKAKDKEEEGDCGFWLFMKGDGCRDTLVDWENCVKEAKENKEDLAEKCSQVTTRLLQCMDYYRPIIRAEKHVEEKAVIEVEKEKQDSIANNIQQEAPSLSNQT</sequence>
<protein>
    <submittedName>
        <fullName evidence="4">GCK domain-containing protein</fullName>
    </submittedName>
</protein>
<evidence type="ECO:0000256" key="1">
    <source>
        <dbReference type="SAM" id="Coils"/>
    </source>
</evidence>
<feature type="compositionally biased region" description="Basic and acidic residues" evidence="2">
    <location>
        <begin position="1"/>
        <end position="11"/>
    </location>
</feature>
<keyword evidence="1" id="KW-0175">Coiled coil</keyword>
<comment type="caution">
    <text evidence="4">The sequence shown here is derived from an EMBL/GenBank/DDBJ whole genome shotgun (WGS) entry which is preliminary data.</text>
</comment>